<protein>
    <submittedName>
        <fullName evidence="2">Uncharacterized protein</fullName>
    </submittedName>
</protein>
<dbReference type="EMBL" id="KZ826401">
    <property type="protein sequence ID" value="PYI02089.1"/>
    <property type="molecule type" value="Genomic_DNA"/>
</dbReference>
<dbReference type="OrthoDB" id="3014656at2759"/>
<organism evidence="2 3">
    <name type="scientific">Aspergillus sclerotiicarbonarius (strain CBS 121057 / IBT 28362)</name>
    <dbReference type="NCBI Taxonomy" id="1448318"/>
    <lineage>
        <taxon>Eukaryota</taxon>
        <taxon>Fungi</taxon>
        <taxon>Dikarya</taxon>
        <taxon>Ascomycota</taxon>
        <taxon>Pezizomycotina</taxon>
        <taxon>Eurotiomycetes</taxon>
        <taxon>Eurotiomycetidae</taxon>
        <taxon>Eurotiales</taxon>
        <taxon>Aspergillaceae</taxon>
        <taxon>Aspergillus</taxon>
        <taxon>Aspergillus subgen. Circumdati</taxon>
    </lineage>
</organism>
<evidence type="ECO:0000256" key="1">
    <source>
        <dbReference type="SAM" id="MobiDB-lite"/>
    </source>
</evidence>
<evidence type="ECO:0000313" key="2">
    <source>
        <dbReference type="EMBL" id="PYI02089.1"/>
    </source>
</evidence>
<gene>
    <name evidence="2" type="ORF">BO78DRAFT_400813</name>
</gene>
<sequence>MVVQQDTSSILAAAESHITGYISTLVSPLYTTSTARAKELSTYYLPPHHHLRQWGRHPSPRSGATDRRSPGDPETTRHGFQSARPSRRGRGGE</sequence>
<accession>A0A319EMV3</accession>
<evidence type="ECO:0000313" key="3">
    <source>
        <dbReference type="Proteomes" id="UP000248423"/>
    </source>
</evidence>
<keyword evidence="3" id="KW-1185">Reference proteome</keyword>
<feature type="region of interest" description="Disordered" evidence="1">
    <location>
        <begin position="48"/>
        <end position="93"/>
    </location>
</feature>
<dbReference type="VEuPathDB" id="FungiDB:BO78DRAFT_400813"/>
<reference evidence="2 3" key="1">
    <citation type="submission" date="2018-02" db="EMBL/GenBank/DDBJ databases">
        <title>The genomes of Aspergillus section Nigri reveals drivers in fungal speciation.</title>
        <authorList>
            <consortium name="DOE Joint Genome Institute"/>
            <person name="Vesth T.C."/>
            <person name="Nybo J."/>
            <person name="Theobald S."/>
            <person name="Brandl J."/>
            <person name="Frisvad J.C."/>
            <person name="Nielsen K.F."/>
            <person name="Lyhne E.K."/>
            <person name="Kogle M.E."/>
            <person name="Kuo A."/>
            <person name="Riley R."/>
            <person name="Clum A."/>
            <person name="Nolan M."/>
            <person name="Lipzen A."/>
            <person name="Salamov A."/>
            <person name="Henrissat B."/>
            <person name="Wiebenga A."/>
            <person name="De vries R.P."/>
            <person name="Grigoriev I.V."/>
            <person name="Mortensen U.H."/>
            <person name="Andersen M.R."/>
            <person name="Baker S.E."/>
        </authorList>
    </citation>
    <scope>NUCLEOTIDE SEQUENCE [LARGE SCALE GENOMIC DNA]</scope>
    <source>
        <strain evidence="2 3">CBS 121057</strain>
    </source>
</reference>
<feature type="compositionally biased region" description="Basic and acidic residues" evidence="1">
    <location>
        <begin position="64"/>
        <end position="77"/>
    </location>
</feature>
<dbReference type="AlphaFoldDB" id="A0A319EMV3"/>
<dbReference type="Proteomes" id="UP000248423">
    <property type="component" value="Unassembled WGS sequence"/>
</dbReference>
<name>A0A319EMV3_ASPSB</name>
<proteinExistence type="predicted"/>
<feature type="compositionally biased region" description="Basic residues" evidence="1">
    <location>
        <begin position="48"/>
        <end position="59"/>
    </location>
</feature>